<dbReference type="GO" id="GO:0016020">
    <property type="term" value="C:membrane"/>
    <property type="evidence" value="ECO:0007669"/>
    <property type="project" value="TreeGrafter"/>
</dbReference>
<evidence type="ECO:0000256" key="2">
    <source>
        <dbReference type="ARBA" id="ARBA00022741"/>
    </source>
</evidence>
<protein>
    <recommendedName>
        <fullName evidence="7">Myosin motor domain-containing protein</fullName>
    </recommendedName>
</protein>
<keyword evidence="6" id="KW-0505">Motor protein</keyword>
<dbReference type="OrthoDB" id="6108017at2759"/>
<evidence type="ECO:0000313" key="8">
    <source>
        <dbReference type="EMBL" id="KAA1065102.1"/>
    </source>
</evidence>
<evidence type="ECO:0000256" key="3">
    <source>
        <dbReference type="ARBA" id="ARBA00022840"/>
    </source>
</evidence>
<gene>
    <name evidence="8" type="ORF">PGT21_024975</name>
</gene>
<comment type="caution">
    <text evidence="8">The sequence shown here is derived from an EMBL/GenBank/DDBJ whole genome shotgun (WGS) entry which is preliminary data.</text>
</comment>
<accession>A0A5B0LKF9</accession>
<comment type="caution">
    <text evidence="6">Lacks conserved residue(s) required for the propagation of feature annotation.</text>
</comment>
<keyword evidence="5 6" id="KW-0009">Actin-binding</keyword>
<keyword evidence="4" id="KW-0175">Coiled coil</keyword>
<keyword evidence="3" id="KW-0067">ATP-binding</keyword>
<evidence type="ECO:0000256" key="4">
    <source>
        <dbReference type="ARBA" id="ARBA00023054"/>
    </source>
</evidence>
<dbReference type="InterPro" id="IPR027417">
    <property type="entry name" value="P-loop_NTPase"/>
</dbReference>
<dbReference type="InterPro" id="IPR001609">
    <property type="entry name" value="Myosin_head_motor_dom-like"/>
</dbReference>
<dbReference type="GO" id="GO:0000146">
    <property type="term" value="F:microfilament motor activity"/>
    <property type="evidence" value="ECO:0007669"/>
    <property type="project" value="TreeGrafter"/>
</dbReference>
<dbReference type="EMBL" id="VSWC01000197">
    <property type="protein sequence ID" value="KAA1065102.1"/>
    <property type="molecule type" value="Genomic_DNA"/>
</dbReference>
<dbReference type="Gene3D" id="3.30.70.1590">
    <property type="match status" value="1"/>
</dbReference>
<dbReference type="Proteomes" id="UP000324748">
    <property type="component" value="Unassembled WGS sequence"/>
</dbReference>
<evidence type="ECO:0000256" key="5">
    <source>
        <dbReference type="ARBA" id="ARBA00023203"/>
    </source>
</evidence>
<name>A0A5B0LKF9_PUCGR</name>
<evidence type="ECO:0000256" key="1">
    <source>
        <dbReference type="ARBA" id="ARBA00008314"/>
    </source>
</evidence>
<dbReference type="GO" id="GO:0005524">
    <property type="term" value="F:ATP binding"/>
    <property type="evidence" value="ECO:0007669"/>
    <property type="project" value="UniProtKB-KW"/>
</dbReference>
<organism evidence="8 9">
    <name type="scientific">Puccinia graminis f. sp. tritici</name>
    <dbReference type="NCBI Taxonomy" id="56615"/>
    <lineage>
        <taxon>Eukaryota</taxon>
        <taxon>Fungi</taxon>
        <taxon>Dikarya</taxon>
        <taxon>Basidiomycota</taxon>
        <taxon>Pucciniomycotina</taxon>
        <taxon>Pucciniomycetes</taxon>
        <taxon>Pucciniales</taxon>
        <taxon>Pucciniaceae</taxon>
        <taxon>Puccinia</taxon>
    </lineage>
</organism>
<keyword evidence="9" id="KW-1185">Reference proteome</keyword>
<dbReference type="PROSITE" id="PS51456">
    <property type="entry name" value="MYOSIN_MOTOR"/>
    <property type="match status" value="1"/>
</dbReference>
<dbReference type="SUPFAM" id="SSF52540">
    <property type="entry name" value="P-loop containing nucleoside triphosphate hydrolases"/>
    <property type="match status" value="1"/>
</dbReference>
<dbReference type="Pfam" id="PF00063">
    <property type="entry name" value="Myosin_head"/>
    <property type="match status" value="1"/>
</dbReference>
<evidence type="ECO:0000256" key="6">
    <source>
        <dbReference type="PROSITE-ProRule" id="PRU00782"/>
    </source>
</evidence>
<dbReference type="GO" id="GO:0016459">
    <property type="term" value="C:myosin complex"/>
    <property type="evidence" value="ECO:0007669"/>
    <property type="project" value="UniProtKB-KW"/>
</dbReference>
<comment type="similarity">
    <text evidence="1 6">Belongs to the TRAFAC class myosin-kinesin ATPase superfamily. Myosin family.</text>
</comment>
<sequence length="108" mass="11962">MHCFPILTSGPGIIDVKLVLDQLRCNGVLEGIRDCSFGLSQSSAVHRVFVKRYEVLTPGIIQADILTAGRRVCRMLGALELDESVYKIGLTKVFFKSGVLAELEERPR</sequence>
<dbReference type="GO" id="GO:0051015">
    <property type="term" value="F:actin filament binding"/>
    <property type="evidence" value="ECO:0007669"/>
    <property type="project" value="TreeGrafter"/>
</dbReference>
<dbReference type="AlphaFoldDB" id="A0A5B0LKF9"/>
<keyword evidence="2" id="KW-0547">Nucleotide-binding</keyword>
<keyword evidence="6" id="KW-0518">Myosin</keyword>
<reference evidence="8 9" key="1">
    <citation type="submission" date="2019-05" db="EMBL/GenBank/DDBJ databases">
        <title>Emergence of the Ug99 lineage of the wheat stem rust pathogen through somatic hybridization.</title>
        <authorList>
            <person name="Li F."/>
            <person name="Upadhyaya N.M."/>
            <person name="Sperschneider J."/>
            <person name="Matny O."/>
            <person name="Nguyen-Phuc H."/>
            <person name="Mago R."/>
            <person name="Raley C."/>
            <person name="Miller M.E."/>
            <person name="Silverstein K.A.T."/>
            <person name="Henningsen E."/>
            <person name="Hirsch C.D."/>
            <person name="Visser B."/>
            <person name="Pretorius Z.A."/>
            <person name="Steffenson B.J."/>
            <person name="Schwessinger B."/>
            <person name="Dodds P.N."/>
            <person name="Figueroa M."/>
        </authorList>
    </citation>
    <scope>NUCLEOTIDE SEQUENCE [LARGE SCALE GENOMIC DNA]</scope>
    <source>
        <strain evidence="8">21-0</strain>
    </source>
</reference>
<dbReference type="PANTHER" id="PTHR13140">
    <property type="entry name" value="MYOSIN"/>
    <property type="match status" value="1"/>
</dbReference>
<dbReference type="GO" id="GO:0007015">
    <property type="term" value="P:actin filament organization"/>
    <property type="evidence" value="ECO:0007669"/>
    <property type="project" value="TreeGrafter"/>
</dbReference>
<dbReference type="PANTHER" id="PTHR13140:SF857">
    <property type="entry name" value="MYOSIN-11"/>
    <property type="match status" value="1"/>
</dbReference>
<dbReference type="GO" id="GO:0005737">
    <property type="term" value="C:cytoplasm"/>
    <property type="evidence" value="ECO:0007669"/>
    <property type="project" value="TreeGrafter"/>
</dbReference>
<proteinExistence type="inferred from homology"/>
<evidence type="ECO:0000313" key="9">
    <source>
        <dbReference type="Proteomes" id="UP000324748"/>
    </source>
</evidence>
<evidence type="ECO:0000259" key="7">
    <source>
        <dbReference type="PROSITE" id="PS51456"/>
    </source>
</evidence>
<feature type="domain" description="Myosin motor" evidence="7">
    <location>
        <begin position="1"/>
        <end position="108"/>
    </location>
</feature>